<organism evidence="8 9">
    <name type="scientific">Zostera marina</name>
    <name type="common">Eelgrass</name>
    <dbReference type="NCBI Taxonomy" id="29655"/>
    <lineage>
        <taxon>Eukaryota</taxon>
        <taxon>Viridiplantae</taxon>
        <taxon>Streptophyta</taxon>
        <taxon>Embryophyta</taxon>
        <taxon>Tracheophyta</taxon>
        <taxon>Spermatophyta</taxon>
        <taxon>Magnoliopsida</taxon>
        <taxon>Liliopsida</taxon>
        <taxon>Zosteraceae</taxon>
        <taxon>Zostera</taxon>
    </lineage>
</organism>
<dbReference type="GO" id="GO:0016592">
    <property type="term" value="C:mediator complex"/>
    <property type="evidence" value="ECO:0000318"/>
    <property type="project" value="GO_Central"/>
</dbReference>
<accession>A0A0K9PPS1</accession>
<dbReference type="InterPro" id="IPR007018">
    <property type="entry name" value="Mediator_Med6"/>
</dbReference>
<dbReference type="OMA" id="KKDMKPP"/>
<comment type="function">
    <text evidence="6">Component of the Mediator complex, a coactivator involved in the regulated transcription of nearly all RNA polymerase II-dependent genes. Mediator functions as a bridge to convey information from gene-specific regulatory proteins to the basal RNA polymerase II transcription machinery. Mediator is recruited to promoters by direct interactions with regulatory proteins and serves as a scaffold for the assembly of a functional preinitiation complex with RNA polymerase II and the general transcription factors.</text>
</comment>
<name>A0A0K9PPS1_ZOSMR</name>
<proteinExistence type="inferred from homology"/>
<comment type="subcellular location">
    <subcellularLocation>
        <location evidence="1 6">Nucleus</location>
    </subcellularLocation>
</comment>
<feature type="region of interest" description="Disordered" evidence="7">
    <location>
        <begin position="203"/>
        <end position="253"/>
    </location>
</feature>
<reference evidence="9" key="1">
    <citation type="journal article" date="2016" name="Nature">
        <title>The genome of the seagrass Zostera marina reveals angiosperm adaptation to the sea.</title>
        <authorList>
            <person name="Olsen J.L."/>
            <person name="Rouze P."/>
            <person name="Verhelst B."/>
            <person name="Lin Y.-C."/>
            <person name="Bayer T."/>
            <person name="Collen J."/>
            <person name="Dattolo E."/>
            <person name="De Paoli E."/>
            <person name="Dittami S."/>
            <person name="Maumus F."/>
            <person name="Michel G."/>
            <person name="Kersting A."/>
            <person name="Lauritano C."/>
            <person name="Lohaus R."/>
            <person name="Toepel M."/>
            <person name="Tonon T."/>
            <person name="Vanneste K."/>
            <person name="Amirebrahimi M."/>
            <person name="Brakel J."/>
            <person name="Bostroem C."/>
            <person name="Chovatia M."/>
            <person name="Grimwood J."/>
            <person name="Jenkins J.W."/>
            <person name="Jueterbock A."/>
            <person name="Mraz A."/>
            <person name="Stam W.T."/>
            <person name="Tice H."/>
            <person name="Bornberg-Bauer E."/>
            <person name="Green P.J."/>
            <person name="Pearson G.A."/>
            <person name="Procaccini G."/>
            <person name="Duarte C.M."/>
            <person name="Schmutz J."/>
            <person name="Reusch T.B.H."/>
            <person name="Van de Peer Y."/>
        </authorList>
    </citation>
    <scope>NUCLEOTIDE SEQUENCE [LARGE SCALE GENOMIC DNA]</scope>
    <source>
        <strain evidence="9">cv. Finnish</strain>
    </source>
</reference>
<gene>
    <name evidence="6" type="primary">MED6</name>
    <name evidence="8" type="ORF">ZOSMA_1G01980</name>
</gene>
<feature type="compositionally biased region" description="Basic and acidic residues" evidence="7">
    <location>
        <begin position="219"/>
        <end position="231"/>
    </location>
</feature>
<dbReference type="GO" id="GO:0003713">
    <property type="term" value="F:transcription coactivator activity"/>
    <property type="evidence" value="ECO:0000318"/>
    <property type="project" value="GO_Central"/>
</dbReference>
<evidence type="ECO:0000256" key="4">
    <source>
        <dbReference type="ARBA" id="ARBA00023163"/>
    </source>
</evidence>
<evidence type="ECO:0000256" key="1">
    <source>
        <dbReference type="ARBA" id="ARBA00004123"/>
    </source>
</evidence>
<dbReference type="PANTHER" id="PTHR13104">
    <property type="entry name" value="MED-6-RELATED"/>
    <property type="match status" value="1"/>
</dbReference>
<dbReference type="GO" id="GO:0006357">
    <property type="term" value="P:regulation of transcription by RNA polymerase II"/>
    <property type="evidence" value="ECO:0000318"/>
    <property type="project" value="GO_Central"/>
</dbReference>
<keyword evidence="9" id="KW-1185">Reference proteome</keyword>
<comment type="subunit">
    <text evidence="6">Component of the Mediator complex.</text>
</comment>
<dbReference type="AlphaFoldDB" id="A0A0K9PPS1"/>
<dbReference type="GO" id="GO:0070847">
    <property type="term" value="C:core mediator complex"/>
    <property type="evidence" value="ECO:0000318"/>
    <property type="project" value="GO_Central"/>
</dbReference>
<keyword evidence="3 6" id="KW-0805">Transcription regulation</keyword>
<dbReference type="EMBL" id="LFYR01000729">
    <property type="protein sequence ID" value="KMZ70225.1"/>
    <property type="molecule type" value="Genomic_DNA"/>
</dbReference>
<protein>
    <recommendedName>
        <fullName evidence="6">Mediator of RNA polymerase II transcription subunit 6</fullName>
    </recommendedName>
    <alternativeName>
        <fullName evidence="6">Mediator complex subunit 6</fullName>
    </alternativeName>
</protein>
<dbReference type="Pfam" id="PF04934">
    <property type="entry name" value="Med6"/>
    <property type="match status" value="1"/>
</dbReference>
<evidence type="ECO:0000313" key="9">
    <source>
        <dbReference type="Proteomes" id="UP000036987"/>
    </source>
</evidence>
<dbReference type="OrthoDB" id="344220at2759"/>
<keyword evidence="6" id="KW-0010">Activator</keyword>
<comment type="similarity">
    <text evidence="2 6">Belongs to the Mediator complex subunit 6 family.</text>
</comment>
<keyword evidence="5 6" id="KW-0539">Nucleus</keyword>
<sequence length="253" mass="28652">MEELTAGGNQGARNDLNDISPPPGTDMTGICFKDQLWLNTYPLDRNLVFEYFALSQFYDSTCNNELLRSQSIHPLDISHLSKMTGSEYMLTDVREPNLFVIRKQNRDGPEKVTPQLTYYILDGCIYQAPQLCNVFYSRIGRVLHNLTQGLKTVASKLEKINSDDSDEEGVDEELTSTKEPINVKELKRVDHILTSLLHKLPPAPPAPDFARGYGPLSTLDEREKEKDESKLSNDTLFCSDPIINHGPSKRMKF</sequence>
<comment type="caution">
    <text evidence="8">The sequence shown here is derived from an EMBL/GenBank/DDBJ whole genome shotgun (WGS) entry which is preliminary data.</text>
</comment>
<dbReference type="Proteomes" id="UP000036987">
    <property type="component" value="Unassembled WGS sequence"/>
</dbReference>
<evidence type="ECO:0000313" key="8">
    <source>
        <dbReference type="EMBL" id="KMZ70225.1"/>
    </source>
</evidence>
<evidence type="ECO:0000256" key="3">
    <source>
        <dbReference type="ARBA" id="ARBA00023015"/>
    </source>
</evidence>
<dbReference type="Gene3D" id="3.10.450.580">
    <property type="entry name" value="Mediator complex, subunit Med6"/>
    <property type="match status" value="1"/>
</dbReference>
<keyword evidence="4 6" id="KW-0804">Transcription</keyword>
<evidence type="ECO:0000256" key="6">
    <source>
        <dbReference type="RuleBase" id="RU364143"/>
    </source>
</evidence>
<evidence type="ECO:0000256" key="7">
    <source>
        <dbReference type="SAM" id="MobiDB-lite"/>
    </source>
</evidence>
<evidence type="ECO:0000256" key="2">
    <source>
        <dbReference type="ARBA" id="ARBA00007526"/>
    </source>
</evidence>
<dbReference type="InterPro" id="IPR038566">
    <property type="entry name" value="Mediator_Med6_sf"/>
</dbReference>
<dbReference type="STRING" id="29655.A0A0K9PPS1"/>
<feature type="region of interest" description="Disordered" evidence="7">
    <location>
        <begin position="1"/>
        <end position="21"/>
    </location>
</feature>
<evidence type="ECO:0000256" key="5">
    <source>
        <dbReference type="ARBA" id="ARBA00023242"/>
    </source>
</evidence>